<dbReference type="PANTHER" id="PTHR46093:SF18">
    <property type="entry name" value="FIBRONECTIN TYPE-III DOMAIN-CONTAINING PROTEIN"/>
    <property type="match status" value="1"/>
</dbReference>
<keyword evidence="3" id="KW-1133">Transmembrane helix</keyword>
<keyword evidence="3" id="KW-0472">Membrane</keyword>
<dbReference type="SMART" id="SM00220">
    <property type="entry name" value="S_TKc"/>
    <property type="match status" value="1"/>
</dbReference>
<evidence type="ECO:0000259" key="4">
    <source>
        <dbReference type="PROSITE" id="PS50011"/>
    </source>
</evidence>
<dbReference type="PROSITE" id="PS00108">
    <property type="entry name" value="PROTEIN_KINASE_ST"/>
    <property type="match status" value="1"/>
</dbReference>
<dbReference type="SUPFAM" id="SSF56112">
    <property type="entry name" value="Protein kinase-like (PK-like)"/>
    <property type="match status" value="1"/>
</dbReference>
<sequence length="1118" mass="125340">MSTNLVTSALPHVSPWTKHPIKVGPLGFQSPGTSVGFGEDSTSPVPRIYHSSSVISDSSGDIFIFGGESNGQTKNDTWIIRLLEDQGSRQRRNLDPTCIDVMTNLLETTGEAPSPRIGHAFTTNAIPATRHWTKLDTRPAPRPRIAPAACISGKHFIVYGGSGEEDGIIELCNDMWKLDLDSSVTKGTPKWERIQVTPDTVSPDERMGHIMVAHENKLYMYGGRHCKNHMWKDTWCFDMDARAWARVQCTSNCPPPRTNHSATLVKDVIYMFGGYDDQQEFGDILMEDPTAEQRWYRLPSMDYEPSPRSGHILATTKGRVLVFGGIVRRSVTPEMAQLVYVLNTNLINFSEQGRGPTFMPIDEWSGSTRIGDTLEGEFRDDLTVIRSDTDDTRVDKLVTALENLGSNDPKKLDQSTAAFGTQDTITRTMPATEVLKYLIAHGCRDISKEVNILQVSDYPMSFGGFGDVYCATLQNGDRVGIKCVRMLTNSSLEGKKILKSAAHELYVWSKCKHPNVIELLGVMLFRDQIAMVSPWLDNGHLRTFLVQNPQIDRCALCAQVADGVAYLHQQSIVHGDLKPENILISQDHTPRLTDFGNSALAEYTLQFTHSSTVQGMSLRWAAPEIIQEESKPTHASDVYALGMEVISREMPYAGAKDSAIVFKVVGGVKPTRPEAHIPKGIEQADRLWSMLNSCWANEPQERPNAFEVKNLMAKITPQGLLSHVDLEGRVWSQLKLPQYCLEKEKDESASTTPTTTMAPAYELKPTGLDPTLDFPVKFCLFNIAWTFLAGEITGNVSQVDRVWTFLPVIYSAYWGLYLPLYGSGDNEWIKQQGISPRAALMAFLQVLWSCRLSYNTARRGLFNLKDEDYRWAIFRAKVPSWLFSLFNFGFVALTQNILLFLMALPSHHALFQHDLPLATPDYILAFLTAVVLATQFTADNQQYAFQTFKHSRPTDNTRAVTNGDVQGDHKPKGQFGANAWPGARQEWTEEDVKRGFVTKGLWAWSRHPNFLCEQTFWYLQALFPILASTSMFDSIDPDKITELWPLVPPLALSALFIASTMFTESISRGKYPGYEAYQSRVGMFSPTDTLWKGLLLRARGELEKVNQIVYGNARGKTE</sequence>
<protein>
    <recommendedName>
        <fullName evidence="4">Protein kinase domain-containing protein</fullName>
    </recommendedName>
</protein>
<dbReference type="PROSITE" id="PS50011">
    <property type="entry name" value="PROTEIN_KINASE_DOM"/>
    <property type="match status" value="1"/>
</dbReference>
<dbReference type="Proteomes" id="UP000650582">
    <property type="component" value="Unassembled WGS sequence"/>
</dbReference>
<evidence type="ECO:0000256" key="2">
    <source>
        <dbReference type="ARBA" id="ARBA00022737"/>
    </source>
</evidence>
<dbReference type="Pfam" id="PF00069">
    <property type="entry name" value="Pkinase"/>
    <property type="match status" value="1"/>
</dbReference>
<dbReference type="InterPro" id="IPR015915">
    <property type="entry name" value="Kelch-typ_b-propeller"/>
</dbReference>
<evidence type="ECO:0000313" key="5">
    <source>
        <dbReference type="EMBL" id="KAF8684618.1"/>
    </source>
</evidence>
<dbReference type="InterPro" id="IPR011009">
    <property type="entry name" value="Kinase-like_dom_sf"/>
</dbReference>
<evidence type="ECO:0000256" key="1">
    <source>
        <dbReference type="ARBA" id="ARBA00022441"/>
    </source>
</evidence>
<dbReference type="Gene3D" id="1.10.510.10">
    <property type="entry name" value="Transferase(Phosphotransferase) domain 1"/>
    <property type="match status" value="1"/>
</dbReference>
<reference evidence="5" key="1">
    <citation type="submission" date="2020-09" db="EMBL/GenBank/DDBJ databases">
        <title>Comparative genome analyses of four rice-infecting Rhizoctonia solani isolates reveal extensive enrichment of homogalacturonan modification genes.</title>
        <authorList>
            <person name="Lee D.-Y."/>
            <person name="Jeon J."/>
            <person name="Kim K.-T."/>
            <person name="Cheong K."/>
            <person name="Song H."/>
            <person name="Choi G."/>
            <person name="Ko J."/>
            <person name="Opiyo S.O."/>
            <person name="Zuo S."/>
            <person name="Madhav S."/>
            <person name="Lee Y.-H."/>
            <person name="Wang G.-L."/>
        </authorList>
    </citation>
    <scope>NUCLEOTIDE SEQUENCE</scope>
    <source>
        <strain evidence="5">AG1-IA YN-7</strain>
    </source>
</reference>
<dbReference type="InterPro" id="IPR000719">
    <property type="entry name" value="Prot_kinase_dom"/>
</dbReference>
<dbReference type="PANTHER" id="PTHR46093">
    <property type="entry name" value="ACYL-COA-BINDING DOMAIN-CONTAINING PROTEIN 5"/>
    <property type="match status" value="1"/>
</dbReference>
<dbReference type="Gene3D" id="2.120.10.80">
    <property type="entry name" value="Kelch-type beta propeller"/>
    <property type="match status" value="2"/>
</dbReference>
<dbReference type="Pfam" id="PF06966">
    <property type="entry name" value="DUF1295"/>
    <property type="match status" value="1"/>
</dbReference>
<feature type="transmembrane region" description="Helical" evidence="3">
    <location>
        <begin position="878"/>
        <end position="902"/>
    </location>
</feature>
<proteinExistence type="predicted"/>
<keyword evidence="2" id="KW-0677">Repeat</keyword>
<keyword evidence="1" id="KW-0880">Kelch repeat</keyword>
<name>A0A8H7HGB0_9AGAM</name>
<feature type="domain" description="Protein kinase" evidence="4">
    <location>
        <begin position="454"/>
        <end position="715"/>
    </location>
</feature>
<dbReference type="EMBL" id="JACYCC010000025">
    <property type="protein sequence ID" value="KAF8684618.1"/>
    <property type="molecule type" value="Genomic_DNA"/>
</dbReference>
<comment type="caution">
    <text evidence="5">The sequence shown here is derived from an EMBL/GenBank/DDBJ whole genome shotgun (WGS) entry which is preliminary data.</text>
</comment>
<dbReference type="AlphaFoldDB" id="A0A8H7HGB0"/>
<organism evidence="5 6">
    <name type="scientific">Rhizoctonia solani</name>
    <dbReference type="NCBI Taxonomy" id="456999"/>
    <lineage>
        <taxon>Eukaryota</taxon>
        <taxon>Fungi</taxon>
        <taxon>Dikarya</taxon>
        <taxon>Basidiomycota</taxon>
        <taxon>Agaricomycotina</taxon>
        <taxon>Agaricomycetes</taxon>
        <taxon>Cantharellales</taxon>
        <taxon>Ceratobasidiaceae</taxon>
        <taxon>Rhizoctonia</taxon>
    </lineage>
</organism>
<dbReference type="InterPro" id="IPR010721">
    <property type="entry name" value="UstE-like"/>
</dbReference>
<dbReference type="Pfam" id="PF24681">
    <property type="entry name" value="Kelch_KLHDC2_KLHL20_DRC7"/>
    <property type="match status" value="1"/>
</dbReference>
<accession>A0A8H7HGB0</accession>
<keyword evidence="3" id="KW-0812">Transmembrane</keyword>
<dbReference type="Gene3D" id="1.20.120.1630">
    <property type="match status" value="1"/>
</dbReference>
<dbReference type="GO" id="GO:0005524">
    <property type="term" value="F:ATP binding"/>
    <property type="evidence" value="ECO:0007669"/>
    <property type="project" value="InterPro"/>
</dbReference>
<dbReference type="InterPro" id="IPR008271">
    <property type="entry name" value="Ser/Thr_kinase_AS"/>
</dbReference>
<evidence type="ECO:0000313" key="6">
    <source>
        <dbReference type="Proteomes" id="UP000650582"/>
    </source>
</evidence>
<gene>
    <name evidence="5" type="ORF">RHS04_01426</name>
</gene>
<feature type="transmembrane region" description="Helical" evidence="3">
    <location>
        <begin position="922"/>
        <end position="938"/>
    </location>
</feature>
<evidence type="ECO:0000256" key="3">
    <source>
        <dbReference type="SAM" id="Phobius"/>
    </source>
</evidence>
<dbReference type="SUPFAM" id="SSF117281">
    <property type="entry name" value="Kelch motif"/>
    <property type="match status" value="1"/>
</dbReference>
<dbReference type="GO" id="GO:0004672">
    <property type="term" value="F:protein kinase activity"/>
    <property type="evidence" value="ECO:0007669"/>
    <property type="project" value="InterPro"/>
</dbReference>